<evidence type="ECO:0000256" key="5">
    <source>
        <dbReference type="ARBA" id="ARBA00023125"/>
    </source>
</evidence>
<feature type="domain" description="PAS" evidence="9">
    <location>
        <begin position="27"/>
        <end position="73"/>
    </location>
</feature>
<dbReference type="Gene3D" id="3.40.50.300">
    <property type="entry name" value="P-loop containing nucleotide triphosphate hydrolases"/>
    <property type="match status" value="1"/>
</dbReference>
<sequence>MRNYTPYESGMRDLLAEPYPIRANLPELHDLYSVIESMHDNVVIVDKLGVVIWVSSCFERTYGISKSDIVGRTAAEMEAEGFYSPSVASLVLQGKQTVTIVEDNQLGGRNVVTGVPIFDDAGDVEWVISYTIDSRYFLKLNNEYEKLNTALDGNQIVLNPDPSSWGVVAISPAMKRVLEYVSKVALVDTNVLITGESGVGKNVISRLIHKQSDRLDGPLMEINCAGIPANLLESELFGYEAGAFTGASRQGKVGRIELANGGTLVLDEIGELPLELQAKLLQVIQEKKLTKLGGTRAIDVDFRLIAATNQNLRSLVDKKRFRSDLFFRLNVLHLNIPPLRERTEDILPLANNVLEEANGKYSTNKYFSPEVTDALQMYSWPGNVRELRNVVERLVIISEQLIITEEDLPSHIRDGAFLERENKLPLKNALHELERKLVTRAYKKHKTTVATAKALGISQPSAARKIAKYCK</sequence>
<dbReference type="EMBL" id="FSRG01000007">
    <property type="protein sequence ID" value="SIO34665.1"/>
    <property type="molecule type" value="Genomic_DNA"/>
</dbReference>
<dbReference type="Pfam" id="PF00158">
    <property type="entry name" value="Sigma54_activat"/>
    <property type="match status" value="1"/>
</dbReference>
<evidence type="ECO:0000256" key="2">
    <source>
        <dbReference type="ARBA" id="ARBA00022797"/>
    </source>
</evidence>
<organism evidence="10 11">
    <name type="scientific">Halodesulfovibrio marinisediminis DSM 17456</name>
    <dbReference type="NCBI Taxonomy" id="1121457"/>
    <lineage>
        <taxon>Bacteria</taxon>
        <taxon>Pseudomonadati</taxon>
        <taxon>Thermodesulfobacteriota</taxon>
        <taxon>Desulfovibrionia</taxon>
        <taxon>Desulfovibrionales</taxon>
        <taxon>Desulfovibrionaceae</taxon>
        <taxon>Halodesulfovibrio</taxon>
    </lineage>
</organism>
<dbReference type="GO" id="GO:0003677">
    <property type="term" value="F:DNA binding"/>
    <property type="evidence" value="ECO:0007669"/>
    <property type="project" value="UniProtKB-KW"/>
</dbReference>
<dbReference type="InterPro" id="IPR000014">
    <property type="entry name" value="PAS"/>
</dbReference>
<dbReference type="GO" id="GO:0005524">
    <property type="term" value="F:ATP binding"/>
    <property type="evidence" value="ECO:0007669"/>
    <property type="project" value="UniProtKB-KW"/>
</dbReference>
<evidence type="ECO:0000256" key="7">
    <source>
        <dbReference type="ARBA" id="ARBA00029500"/>
    </source>
</evidence>
<dbReference type="PROSITE" id="PS00688">
    <property type="entry name" value="SIGMA54_INTERACT_3"/>
    <property type="match status" value="1"/>
</dbReference>
<evidence type="ECO:0000259" key="9">
    <source>
        <dbReference type="PROSITE" id="PS50112"/>
    </source>
</evidence>
<dbReference type="PROSITE" id="PS00676">
    <property type="entry name" value="SIGMA54_INTERACT_2"/>
    <property type="match status" value="1"/>
</dbReference>
<evidence type="ECO:0000256" key="6">
    <source>
        <dbReference type="ARBA" id="ARBA00023163"/>
    </source>
</evidence>
<keyword evidence="11" id="KW-1185">Reference proteome</keyword>
<evidence type="ECO:0000313" key="10">
    <source>
        <dbReference type="EMBL" id="SIO34665.1"/>
    </source>
</evidence>
<feature type="domain" description="Sigma-54 factor interaction" evidence="8">
    <location>
        <begin position="167"/>
        <end position="396"/>
    </location>
</feature>
<dbReference type="Gene3D" id="1.10.8.60">
    <property type="match status" value="1"/>
</dbReference>
<evidence type="ECO:0000256" key="4">
    <source>
        <dbReference type="ARBA" id="ARBA00023015"/>
    </source>
</evidence>
<dbReference type="InterPro" id="IPR058031">
    <property type="entry name" value="AAA_lid_NorR"/>
</dbReference>
<protein>
    <recommendedName>
        <fullName evidence="7">HTH-type transcriptional regulatory protein TyrR</fullName>
    </recommendedName>
</protein>
<dbReference type="RefSeq" id="WP_245796748.1">
    <property type="nucleotide sequence ID" value="NZ_FSRG01000007.1"/>
</dbReference>
<accession>A0A1N6IRR5</accession>
<dbReference type="InterPro" id="IPR025943">
    <property type="entry name" value="Sigma_54_int_dom_ATP-bd_2"/>
</dbReference>
<evidence type="ECO:0000259" key="8">
    <source>
        <dbReference type="PROSITE" id="PS50045"/>
    </source>
</evidence>
<dbReference type="FunFam" id="3.40.50.300:FF:000006">
    <property type="entry name" value="DNA-binding transcriptional regulator NtrC"/>
    <property type="match status" value="1"/>
</dbReference>
<dbReference type="InterPro" id="IPR027417">
    <property type="entry name" value="P-loop_NTPase"/>
</dbReference>
<dbReference type="Pfam" id="PF18024">
    <property type="entry name" value="HTH_50"/>
    <property type="match status" value="1"/>
</dbReference>
<name>A0A1N6IRR5_9BACT</name>
<dbReference type="InterPro" id="IPR025662">
    <property type="entry name" value="Sigma_54_int_dom_ATP-bd_1"/>
</dbReference>
<reference evidence="11" key="1">
    <citation type="submission" date="2016-11" db="EMBL/GenBank/DDBJ databases">
        <authorList>
            <person name="Varghese N."/>
            <person name="Submissions S."/>
        </authorList>
    </citation>
    <scope>NUCLEOTIDE SEQUENCE [LARGE SCALE GENOMIC DNA]</scope>
    <source>
        <strain evidence="11">DSM 17456</strain>
    </source>
</reference>
<dbReference type="AlphaFoldDB" id="A0A1N6IRR5"/>
<keyword evidence="4" id="KW-0805">Transcription regulation</keyword>
<dbReference type="InterPro" id="IPR035965">
    <property type="entry name" value="PAS-like_dom_sf"/>
</dbReference>
<dbReference type="InterPro" id="IPR002078">
    <property type="entry name" value="Sigma_54_int"/>
</dbReference>
<dbReference type="InterPro" id="IPR003593">
    <property type="entry name" value="AAA+_ATPase"/>
</dbReference>
<dbReference type="SUPFAM" id="SSF52540">
    <property type="entry name" value="P-loop containing nucleoside triphosphate hydrolases"/>
    <property type="match status" value="1"/>
</dbReference>
<dbReference type="Pfam" id="PF25601">
    <property type="entry name" value="AAA_lid_14"/>
    <property type="match status" value="1"/>
</dbReference>
<dbReference type="PANTHER" id="PTHR32071">
    <property type="entry name" value="TRANSCRIPTIONAL REGULATORY PROTEIN"/>
    <property type="match status" value="1"/>
</dbReference>
<dbReference type="SUPFAM" id="SSF46689">
    <property type="entry name" value="Homeodomain-like"/>
    <property type="match status" value="1"/>
</dbReference>
<keyword evidence="1" id="KW-0547">Nucleotide-binding</keyword>
<dbReference type="PROSITE" id="PS50045">
    <property type="entry name" value="SIGMA54_INTERACT_4"/>
    <property type="match status" value="1"/>
</dbReference>
<gene>
    <name evidence="10" type="ORF">SAMN02745161_2860</name>
</gene>
<dbReference type="Gene3D" id="1.10.10.60">
    <property type="entry name" value="Homeodomain-like"/>
    <property type="match status" value="1"/>
</dbReference>
<dbReference type="SUPFAM" id="SSF55785">
    <property type="entry name" value="PYP-like sensor domain (PAS domain)"/>
    <property type="match status" value="1"/>
</dbReference>
<dbReference type="PROSITE" id="PS50112">
    <property type="entry name" value="PAS"/>
    <property type="match status" value="1"/>
</dbReference>
<dbReference type="Gene3D" id="3.30.450.20">
    <property type="entry name" value="PAS domain"/>
    <property type="match status" value="1"/>
</dbReference>
<keyword evidence="6" id="KW-0804">Transcription</keyword>
<dbReference type="PANTHER" id="PTHR32071:SF57">
    <property type="entry name" value="C4-DICARBOXYLATE TRANSPORT TRANSCRIPTIONAL REGULATORY PROTEIN DCTD"/>
    <property type="match status" value="1"/>
</dbReference>
<dbReference type="SMART" id="SM00382">
    <property type="entry name" value="AAA"/>
    <property type="match status" value="1"/>
</dbReference>
<dbReference type="InterPro" id="IPR030828">
    <property type="entry name" value="HTH_TyrR"/>
</dbReference>
<evidence type="ECO:0000256" key="3">
    <source>
        <dbReference type="ARBA" id="ARBA00022840"/>
    </source>
</evidence>
<dbReference type="GO" id="GO:0006355">
    <property type="term" value="P:regulation of DNA-templated transcription"/>
    <property type="evidence" value="ECO:0007669"/>
    <property type="project" value="InterPro"/>
</dbReference>
<dbReference type="InterPro" id="IPR025944">
    <property type="entry name" value="Sigma_54_int_dom_CS"/>
</dbReference>
<evidence type="ECO:0000256" key="1">
    <source>
        <dbReference type="ARBA" id="ARBA00022741"/>
    </source>
</evidence>
<evidence type="ECO:0000313" key="11">
    <source>
        <dbReference type="Proteomes" id="UP000184694"/>
    </source>
</evidence>
<keyword evidence="3" id="KW-0067">ATP-binding</keyword>
<proteinExistence type="predicted"/>
<keyword evidence="5 10" id="KW-0238">DNA-binding</keyword>
<dbReference type="PROSITE" id="PS00675">
    <property type="entry name" value="SIGMA54_INTERACT_1"/>
    <property type="match status" value="1"/>
</dbReference>
<dbReference type="InterPro" id="IPR009057">
    <property type="entry name" value="Homeodomain-like_sf"/>
</dbReference>
<dbReference type="CDD" id="cd00009">
    <property type="entry name" value="AAA"/>
    <property type="match status" value="1"/>
</dbReference>
<dbReference type="STRING" id="1121457.SAMN02745161_2860"/>
<dbReference type="SMART" id="SM00091">
    <property type="entry name" value="PAS"/>
    <property type="match status" value="1"/>
</dbReference>
<keyword evidence="2" id="KW-0058">Aromatic hydrocarbons catabolism</keyword>
<dbReference type="Proteomes" id="UP000184694">
    <property type="component" value="Unassembled WGS sequence"/>
</dbReference>